<evidence type="ECO:0000256" key="2">
    <source>
        <dbReference type="ARBA" id="ARBA00004174"/>
    </source>
</evidence>
<keyword evidence="15" id="KW-0812">Transmembrane</keyword>
<dbReference type="GO" id="GO:0004497">
    <property type="term" value="F:monooxygenase activity"/>
    <property type="evidence" value="ECO:0007669"/>
    <property type="project" value="UniProtKB-KW"/>
</dbReference>
<dbReference type="FunFam" id="1.10.630.10:FF:000042">
    <property type="entry name" value="Cytochrome P450"/>
    <property type="match status" value="1"/>
</dbReference>
<evidence type="ECO:0000256" key="10">
    <source>
        <dbReference type="ARBA" id="ARBA00023004"/>
    </source>
</evidence>
<evidence type="ECO:0000256" key="14">
    <source>
        <dbReference type="RuleBase" id="RU000461"/>
    </source>
</evidence>
<keyword evidence="6 13" id="KW-0479">Metal-binding</keyword>
<evidence type="ECO:0000256" key="4">
    <source>
        <dbReference type="ARBA" id="ARBA00010617"/>
    </source>
</evidence>
<name>A0AAJ6YM24_9HYME</name>
<keyword evidence="11 14" id="KW-0503">Monooxygenase</keyword>
<dbReference type="InterPro" id="IPR002401">
    <property type="entry name" value="Cyt_P450_E_grp-I"/>
</dbReference>
<dbReference type="KEGG" id="csol:105364373"/>
<dbReference type="Proteomes" id="UP000695007">
    <property type="component" value="Unplaced"/>
</dbReference>
<dbReference type="InterPro" id="IPR050476">
    <property type="entry name" value="Insect_CytP450_Detox"/>
</dbReference>
<comment type="cofactor">
    <cofactor evidence="1 13">
        <name>heme</name>
        <dbReference type="ChEBI" id="CHEBI:30413"/>
    </cofactor>
</comment>
<protein>
    <submittedName>
        <fullName evidence="17">Cytochrome P450 6k1-like</fullName>
    </submittedName>
</protein>
<evidence type="ECO:0000256" key="1">
    <source>
        <dbReference type="ARBA" id="ARBA00001971"/>
    </source>
</evidence>
<keyword evidence="15" id="KW-1133">Transmembrane helix</keyword>
<keyword evidence="9 14" id="KW-0560">Oxidoreductase</keyword>
<dbReference type="PRINTS" id="PR00463">
    <property type="entry name" value="EP450I"/>
</dbReference>
<evidence type="ECO:0000313" key="16">
    <source>
        <dbReference type="Proteomes" id="UP000695007"/>
    </source>
</evidence>
<dbReference type="GeneID" id="105364373"/>
<feature type="transmembrane region" description="Helical" evidence="15">
    <location>
        <begin position="6"/>
        <end position="26"/>
    </location>
</feature>
<dbReference type="GO" id="GO:0020037">
    <property type="term" value="F:heme binding"/>
    <property type="evidence" value="ECO:0007669"/>
    <property type="project" value="InterPro"/>
</dbReference>
<dbReference type="PRINTS" id="PR00385">
    <property type="entry name" value="P450"/>
</dbReference>
<evidence type="ECO:0000256" key="8">
    <source>
        <dbReference type="ARBA" id="ARBA00022848"/>
    </source>
</evidence>
<proteinExistence type="inferred from homology"/>
<dbReference type="PANTHER" id="PTHR24292:SF45">
    <property type="entry name" value="CYTOCHROME P450 6G1-RELATED"/>
    <property type="match status" value="1"/>
</dbReference>
<comment type="similarity">
    <text evidence="4 14">Belongs to the cytochrome P450 family.</text>
</comment>
<sequence length="502" mass="58128">MIPDMSNFCIYGAVLTSLITTFYLYIKYKHKYWSRKGVYTPPVHWLFGHFKNCIMQRTSSPQMLADMYNSCNESVVGIYIFQKPFLIVRSPEVLKHIFIKDFNFFPNHYFASKRKNDVLGSSNLFSIDNPKWKYLRNKMSPIFTTGKQKHLFNQILKISENFKQYIVDHLDNGKQSTINIKDGASKFTTDVISSLSFGISTNSFEKPEPEFFVRSRTPFILSFRGAIQLFANFFFPKLNDIFGFTFFGKETEYFRKIFSLSMKNREESGYKRGDVIDVMLDIKKEKNPDFEFEDDELLAQSAIILVAGLETSSVTISFALYELAMQPSLQAKIREEIKKKIGDDKLNYEHISEMKYVNQVVSETLRLYPPVPLIDRISVEDYKIPETDIVLDKETAVFASVIGLHTDPKYFTNPFKYDPDRFSDERISDMTPGTYIPFGIGPRTCIGMRTGILMSMVGLITILREYEVSINSNYKCEVNKRSIFTAPLNGVNLYFKRSPIVH</sequence>
<dbReference type="GO" id="GO:0016705">
    <property type="term" value="F:oxidoreductase activity, acting on paired donors, with incorporation or reduction of molecular oxygen"/>
    <property type="evidence" value="ECO:0007669"/>
    <property type="project" value="InterPro"/>
</dbReference>
<evidence type="ECO:0000256" key="11">
    <source>
        <dbReference type="ARBA" id="ARBA00023033"/>
    </source>
</evidence>
<evidence type="ECO:0000313" key="17">
    <source>
        <dbReference type="RefSeq" id="XP_011500584.1"/>
    </source>
</evidence>
<comment type="subcellular location">
    <subcellularLocation>
        <location evidence="3">Endoplasmic reticulum membrane</location>
        <topology evidence="3">Peripheral membrane protein</topology>
    </subcellularLocation>
    <subcellularLocation>
        <location evidence="2">Microsome membrane</location>
        <topology evidence="2">Peripheral membrane protein</topology>
    </subcellularLocation>
</comment>
<dbReference type="InterPro" id="IPR036396">
    <property type="entry name" value="Cyt_P450_sf"/>
</dbReference>
<dbReference type="Pfam" id="PF00067">
    <property type="entry name" value="p450"/>
    <property type="match status" value="1"/>
</dbReference>
<gene>
    <name evidence="17" type="primary">LOC105364373</name>
</gene>
<dbReference type="AlphaFoldDB" id="A0AAJ6YM24"/>
<keyword evidence="8" id="KW-0492">Microsome</keyword>
<dbReference type="RefSeq" id="XP_011500584.1">
    <property type="nucleotide sequence ID" value="XM_011502282.1"/>
</dbReference>
<keyword evidence="12 15" id="KW-0472">Membrane</keyword>
<evidence type="ECO:0000256" key="6">
    <source>
        <dbReference type="ARBA" id="ARBA00022723"/>
    </source>
</evidence>
<evidence type="ECO:0000256" key="5">
    <source>
        <dbReference type="ARBA" id="ARBA00022617"/>
    </source>
</evidence>
<keyword evidence="7" id="KW-0256">Endoplasmic reticulum</keyword>
<dbReference type="InterPro" id="IPR017972">
    <property type="entry name" value="Cyt_P450_CS"/>
</dbReference>
<dbReference type="SUPFAM" id="SSF48264">
    <property type="entry name" value="Cytochrome P450"/>
    <property type="match status" value="1"/>
</dbReference>
<keyword evidence="10 13" id="KW-0408">Iron</keyword>
<evidence type="ECO:0000256" key="12">
    <source>
        <dbReference type="ARBA" id="ARBA00023136"/>
    </source>
</evidence>
<keyword evidence="16" id="KW-1185">Reference proteome</keyword>
<evidence type="ECO:0000256" key="9">
    <source>
        <dbReference type="ARBA" id="ARBA00023002"/>
    </source>
</evidence>
<dbReference type="GO" id="GO:0005506">
    <property type="term" value="F:iron ion binding"/>
    <property type="evidence" value="ECO:0007669"/>
    <property type="project" value="InterPro"/>
</dbReference>
<evidence type="ECO:0000256" key="7">
    <source>
        <dbReference type="ARBA" id="ARBA00022824"/>
    </source>
</evidence>
<feature type="binding site" description="axial binding residue" evidence="13">
    <location>
        <position position="445"/>
    </location>
    <ligand>
        <name>heme</name>
        <dbReference type="ChEBI" id="CHEBI:30413"/>
    </ligand>
    <ligandPart>
        <name>Fe</name>
        <dbReference type="ChEBI" id="CHEBI:18248"/>
    </ligandPart>
</feature>
<dbReference type="InterPro" id="IPR001128">
    <property type="entry name" value="Cyt_P450"/>
</dbReference>
<evidence type="ECO:0000256" key="3">
    <source>
        <dbReference type="ARBA" id="ARBA00004406"/>
    </source>
</evidence>
<dbReference type="GO" id="GO:0005789">
    <property type="term" value="C:endoplasmic reticulum membrane"/>
    <property type="evidence" value="ECO:0007669"/>
    <property type="project" value="UniProtKB-SubCell"/>
</dbReference>
<accession>A0AAJ6YM24</accession>
<evidence type="ECO:0000256" key="13">
    <source>
        <dbReference type="PIRSR" id="PIRSR602401-1"/>
    </source>
</evidence>
<dbReference type="Gene3D" id="1.10.630.10">
    <property type="entry name" value="Cytochrome P450"/>
    <property type="match status" value="1"/>
</dbReference>
<dbReference type="CDD" id="cd11056">
    <property type="entry name" value="CYP6-like"/>
    <property type="match status" value="1"/>
</dbReference>
<organism evidence="16 17">
    <name type="scientific">Ceratosolen solmsi marchali</name>
    <dbReference type="NCBI Taxonomy" id="326594"/>
    <lineage>
        <taxon>Eukaryota</taxon>
        <taxon>Metazoa</taxon>
        <taxon>Ecdysozoa</taxon>
        <taxon>Arthropoda</taxon>
        <taxon>Hexapoda</taxon>
        <taxon>Insecta</taxon>
        <taxon>Pterygota</taxon>
        <taxon>Neoptera</taxon>
        <taxon>Endopterygota</taxon>
        <taxon>Hymenoptera</taxon>
        <taxon>Apocrita</taxon>
        <taxon>Proctotrupomorpha</taxon>
        <taxon>Chalcidoidea</taxon>
        <taxon>Agaonidae</taxon>
        <taxon>Agaoninae</taxon>
        <taxon>Ceratosolen</taxon>
    </lineage>
</organism>
<dbReference type="PANTHER" id="PTHR24292">
    <property type="entry name" value="CYTOCHROME P450"/>
    <property type="match status" value="1"/>
</dbReference>
<keyword evidence="5 13" id="KW-0349">Heme</keyword>
<evidence type="ECO:0000256" key="15">
    <source>
        <dbReference type="SAM" id="Phobius"/>
    </source>
</evidence>
<reference evidence="17" key="1">
    <citation type="submission" date="2025-08" db="UniProtKB">
        <authorList>
            <consortium name="RefSeq"/>
        </authorList>
    </citation>
    <scope>IDENTIFICATION</scope>
</reference>
<dbReference type="PROSITE" id="PS00086">
    <property type="entry name" value="CYTOCHROME_P450"/>
    <property type="match status" value="1"/>
</dbReference>